<evidence type="ECO:0000256" key="5">
    <source>
        <dbReference type="ARBA" id="ARBA00023136"/>
    </source>
</evidence>
<keyword evidence="5" id="KW-0472">Membrane</keyword>
<keyword evidence="4" id="KW-0732">Signal</keyword>
<evidence type="ECO:0000256" key="6">
    <source>
        <dbReference type="ARBA" id="ARBA00023139"/>
    </source>
</evidence>
<dbReference type="Pfam" id="PF05504">
    <property type="entry name" value="Spore_GerAC"/>
    <property type="match status" value="1"/>
</dbReference>
<dbReference type="Gene3D" id="6.20.190.10">
    <property type="entry name" value="Nutrient germinant receptor protein C, domain 1"/>
    <property type="match status" value="1"/>
</dbReference>
<evidence type="ECO:0000313" key="11">
    <source>
        <dbReference type="Proteomes" id="UP000465062"/>
    </source>
</evidence>
<evidence type="ECO:0000256" key="3">
    <source>
        <dbReference type="ARBA" id="ARBA00022544"/>
    </source>
</evidence>
<sequence>MARKMKILFILMSISFLLSGCWSKKELTDLAIVAAMGIDKAEDGKYVMTLQIINPANVAGGMRGGGSQSPPVTLYSAMGDNLVEASRRASSKISRRLYYAHTNLVVIGEDLAREEGVATFIDAIDRDHEFRITTTMVIANHSSAEDLLRTLTPVDKIPANKVLKTLEFSQKKWGHNVKTSIQDVMKGLHSSKGATVVSGFRLLGDPKHAGLPENIQESEPESTLEASGIAIIKDGKLVDWQYGKAARGTVWIRDEIQGTDINIDWKGKKEVIAYQTNRQKTNVSGAMKNGRPHVSIHTRVEGSIGEMSVPIDITDGKMISQMEKKIEKEIEGEIKKAIEQAQANQADIFGFDDVIRRSRPDDWNKLKEMWNEVYFPDAKVDIKVEAYIRRAGLRNKSFLSSLEEA</sequence>
<protein>
    <submittedName>
        <fullName evidence="10">Ger(X)C family spore germination protein</fullName>
    </submittedName>
</protein>
<dbReference type="KEGG" id="bvq:FHE72_04180"/>
<keyword evidence="3" id="KW-0309">Germination</keyword>
<dbReference type="PANTHER" id="PTHR35789">
    <property type="entry name" value="SPORE GERMINATION PROTEIN B3"/>
    <property type="match status" value="1"/>
</dbReference>
<comment type="subcellular location">
    <subcellularLocation>
        <location evidence="1">Membrane</location>
        <topology evidence="1">Lipid-anchor</topology>
    </subcellularLocation>
</comment>
<dbReference type="EMBL" id="CP047394">
    <property type="protein sequence ID" value="QHE60324.1"/>
    <property type="molecule type" value="Genomic_DNA"/>
</dbReference>
<dbReference type="Gene3D" id="3.30.300.210">
    <property type="entry name" value="Nutrient germinant receptor protein C, domain 3"/>
    <property type="match status" value="1"/>
</dbReference>
<dbReference type="AlphaFoldDB" id="A0A6I6UC94"/>
<dbReference type="GO" id="GO:0009847">
    <property type="term" value="P:spore germination"/>
    <property type="evidence" value="ECO:0007669"/>
    <property type="project" value="InterPro"/>
</dbReference>
<dbReference type="Pfam" id="PF25198">
    <property type="entry name" value="Spore_GerAC_N"/>
    <property type="match status" value="1"/>
</dbReference>
<keyword evidence="6" id="KW-0564">Palmitate</keyword>
<proteinExistence type="inferred from homology"/>
<comment type="similarity">
    <text evidence="2">Belongs to the GerABKC lipoprotein family.</text>
</comment>
<dbReference type="InterPro" id="IPR046953">
    <property type="entry name" value="Spore_GerAC-like_C"/>
</dbReference>
<dbReference type="RefSeq" id="WP_159361316.1">
    <property type="nucleotide sequence ID" value="NZ_CP047394.1"/>
</dbReference>
<dbReference type="InterPro" id="IPR008844">
    <property type="entry name" value="Spore_GerAC-like"/>
</dbReference>
<dbReference type="GO" id="GO:0016020">
    <property type="term" value="C:membrane"/>
    <property type="evidence" value="ECO:0007669"/>
    <property type="project" value="UniProtKB-SubCell"/>
</dbReference>
<dbReference type="InterPro" id="IPR038501">
    <property type="entry name" value="Spore_GerAC_C_sf"/>
</dbReference>
<evidence type="ECO:0000256" key="1">
    <source>
        <dbReference type="ARBA" id="ARBA00004635"/>
    </source>
</evidence>
<name>A0A6I6UC94_9BACI</name>
<dbReference type="PANTHER" id="PTHR35789:SF1">
    <property type="entry name" value="SPORE GERMINATION PROTEIN B3"/>
    <property type="match status" value="1"/>
</dbReference>
<dbReference type="InterPro" id="IPR057336">
    <property type="entry name" value="GerAC_N"/>
</dbReference>
<evidence type="ECO:0000256" key="7">
    <source>
        <dbReference type="ARBA" id="ARBA00023288"/>
    </source>
</evidence>
<feature type="domain" description="Spore germination protein N-terminal" evidence="9">
    <location>
        <begin position="24"/>
        <end position="197"/>
    </location>
</feature>
<accession>A0A6I6UC94</accession>
<evidence type="ECO:0000256" key="2">
    <source>
        <dbReference type="ARBA" id="ARBA00007886"/>
    </source>
</evidence>
<feature type="domain" description="Spore germination GerAC-like C-terminal" evidence="8">
    <location>
        <begin position="227"/>
        <end position="392"/>
    </location>
</feature>
<dbReference type="NCBIfam" id="TIGR02887">
    <property type="entry name" value="spore_ger_x_C"/>
    <property type="match status" value="1"/>
</dbReference>
<organism evidence="10 11">
    <name type="scientific">Rossellomorea vietnamensis</name>
    <dbReference type="NCBI Taxonomy" id="218284"/>
    <lineage>
        <taxon>Bacteria</taxon>
        <taxon>Bacillati</taxon>
        <taxon>Bacillota</taxon>
        <taxon>Bacilli</taxon>
        <taxon>Bacillales</taxon>
        <taxon>Bacillaceae</taxon>
        <taxon>Rossellomorea</taxon>
    </lineage>
</organism>
<dbReference type="Proteomes" id="UP000465062">
    <property type="component" value="Chromosome"/>
</dbReference>
<dbReference type="PROSITE" id="PS51257">
    <property type="entry name" value="PROKAR_LIPOPROTEIN"/>
    <property type="match status" value="1"/>
</dbReference>
<evidence type="ECO:0000313" key="10">
    <source>
        <dbReference type="EMBL" id="QHE60324.1"/>
    </source>
</evidence>
<gene>
    <name evidence="10" type="ORF">FHE72_04180</name>
</gene>
<evidence type="ECO:0000259" key="9">
    <source>
        <dbReference type="Pfam" id="PF25198"/>
    </source>
</evidence>
<keyword evidence="7" id="KW-0449">Lipoprotein</keyword>
<evidence type="ECO:0000259" key="8">
    <source>
        <dbReference type="Pfam" id="PF05504"/>
    </source>
</evidence>
<reference evidence="10 11" key="1">
    <citation type="submission" date="2019-06" db="EMBL/GenBank/DDBJ databases">
        <title>An operon consisting of a P-type ATPase gene and a transcriptional regular gene given the different cadmium resistance in Bacillus vietamensis 151-6 and Bacillus marisflavi 151-25.</title>
        <authorList>
            <person name="Yu X."/>
        </authorList>
    </citation>
    <scope>NUCLEOTIDE SEQUENCE [LARGE SCALE GENOMIC DNA]</scope>
    <source>
        <strain evidence="10 11">151-6</strain>
    </source>
</reference>
<evidence type="ECO:0000256" key="4">
    <source>
        <dbReference type="ARBA" id="ARBA00022729"/>
    </source>
</evidence>